<name>D0WBK5_NEILA</name>
<dbReference type="Proteomes" id="UP000003843">
    <property type="component" value="Unassembled WGS sequence"/>
</dbReference>
<comment type="caution">
    <text evidence="2">The sequence shown here is derived from an EMBL/GenBank/DDBJ whole genome shotgun (WGS) entry which is preliminary data.</text>
</comment>
<feature type="region of interest" description="Disordered" evidence="1">
    <location>
        <begin position="32"/>
        <end position="56"/>
    </location>
</feature>
<dbReference type="AlphaFoldDB" id="D0WBK5"/>
<evidence type="ECO:0000313" key="2">
    <source>
        <dbReference type="EMBL" id="EEZ75058.1"/>
    </source>
</evidence>
<protein>
    <submittedName>
        <fullName evidence="2">Uncharacterized protein</fullName>
    </submittedName>
</protein>
<dbReference type="EMBL" id="ACEQ02000024">
    <property type="protein sequence ID" value="EEZ75058.1"/>
    <property type="molecule type" value="Genomic_DNA"/>
</dbReference>
<accession>D0WBK5</accession>
<proteinExistence type="predicted"/>
<gene>
    <name evidence="2" type="ORF">NEILACOT_04932</name>
</gene>
<evidence type="ECO:0000313" key="3">
    <source>
        <dbReference type="Proteomes" id="UP000003843"/>
    </source>
</evidence>
<evidence type="ECO:0000256" key="1">
    <source>
        <dbReference type="SAM" id="MobiDB-lite"/>
    </source>
</evidence>
<sequence length="56" mass="6355">MIKIIILFIFNKFANAFLFFLGNTPKSRHSRAVVNPNASARKPISRHSHESGNLVF</sequence>
<reference evidence="2 3" key="1">
    <citation type="submission" date="2009-10" db="EMBL/GenBank/DDBJ databases">
        <authorList>
            <person name="Weinstock G."/>
            <person name="Sodergren E."/>
            <person name="Clifton S."/>
            <person name="Fulton L."/>
            <person name="Fulton B."/>
            <person name="Courtney L."/>
            <person name="Fronick C."/>
            <person name="Harrison M."/>
            <person name="Strong C."/>
            <person name="Farmer C."/>
            <person name="Delahaunty K."/>
            <person name="Markovic C."/>
            <person name="Hall O."/>
            <person name="Minx P."/>
            <person name="Tomlinson C."/>
            <person name="Mitreva M."/>
            <person name="Nelson J."/>
            <person name="Hou S."/>
            <person name="Wollam A."/>
            <person name="Pepin K.H."/>
            <person name="Johnson M."/>
            <person name="Bhonagiri V."/>
            <person name="Nash W.E."/>
            <person name="Warren W."/>
            <person name="Chinwalla A."/>
            <person name="Mardis E.R."/>
            <person name="Wilson R.K."/>
        </authorList>
    </citation>
    <scope>NUCLEOTIDE SEQUENCE [LARGE SCALE GENOMIC DNA]</scope>
    <source>
        <strain evidence="2 3">ATCC 23970</strain>
    </source>
</reference>
<organism evidence="2 3">
    <name type="scientific">Neisseria lactamica ATCC 23970</name>
    <dbReference type="NCBI Taxonomy" id="546265"/>
    <lineage>
        <taxon>Bacteria</taxon>
        <taxon>Pseudomonadati</taxon>
        <taxon>Pseudomonadota</taxon>
        <taxon>Betaproteobacteria</taxon>
        <taxon>Neisseriales</taxon>
        <taxon>Neisseriaceae</taxon>
        <taxon>Neisseria</taxon>
    </lineage>
</organism>